<feature type="transmembrane region" description="Helical" evidence="7">
    <location>
        <begin position="365"/>
        <end position="389"/>
    </location>
</feature>
<organism evidence="8 9">
    <name type="scientific">Hymenobacter metallilatus</name>
    <dbReference type="NCBI Taxonomy" id="2493666"/>
    <lineage>
        <taxon>Bacteria</taxon>
        <taxon>Pseudomonadati</taxon>
        <taxon>Bacteroidota</taxon>
        <taxon>Cytophagia</taxon>
        <taxon>Cytophagales</taxon>
        <taxon>Hymenobacteraceae</taxon>
        <taxon>Hymenobacter</taxon>
    </lineage>
</organism>
<evidence type="ECO:0000256" key="4">
    <source>
        <dbReference type="ARBA" id="ARBA00022692"/>
    </source>
</evidence>
<keyword evidence="6 7" id="KW-0472">Membrane</keyword>
<feature type="transmembrane region" description="Helical" evidence="7">
    <location>
        <begin position="305"/>
        <end position="327"/>
    </location>
</feature>
<dbReference type="AlphaFoldDB" id="A0A3R9NDY9"/>
<feature type="transmembrane region" description="Helical" evidence="7">
    <location>
        <begin position="438"/>
        <end position="455"/>
    </location>
</feature>
<dbReference type="OrthoDB" id="9770347at2"/>
<name>A0A3R9NDY9_9BACT</name>
<evidence type="ECO:0000256" key="2">
    <source>
        <dbReference type="ARBA" id="ARBA00007430"/>
    </source>
</evidence>
<keyword evidence="4 7" id="KW-0812">Transmembrane</keyword>
<feature type="transmembrane region" description="Helical" evidence="7">
    <location>
        <begin position="461"/>
        <end position="481"/>
    </location>
</feature>
<proteinExistence type="inferred from homology"/>
<keyword evidence="3" id="KW-1003">Cell membrane</keyword>
<feature type="transmembrane region" description="Helical" evidence="7">
    <location>
        <begin position="226"/>
        <end position="247"/>
    </location>
</feature>
<dbReference type="EMBL" id="RWIS01000011">
    <property type="protein sequence ID" value="RSK29828.1"/>
    <property type="molecule type" value="Genomic_DNA"/>
</dbReference>
<dbReference type="PANTHER" id="PTHR30250">
    <property type="entry name" value="PST FAMILY PREDICTED COLANIC ACID TRANSPORTER"/>
    <property type="match status" value="1"/>
</dbReference>
<feature type="transmembrane region" description="Helical" evidence="7">
    <location>
        <begin position="196"/>
        <end position="217"/>
    </location>
</feature>
<feature type="transmembrane region" description="Helical" evidence="7">
    <location>
        <begin position="333"/>
        <end position="353"/>
    </location>
</feature>
<comment type="subcellular location">
    <subcellularLocation>
        <location evidence="1">Cell membrane</location>
        <topology evidence="1">Multi-pass membrane protein</topology>
    </subcellularLocation>
</comment>
<dbReference type="Proteomes" id="UP000280066">
    <property type="component" value="Unassembled WGS sequence"/>
</dbReference>
<feature type="transmembrane region" description="Helical" evidence="7">
    <location>
        <begin position="401"/>
        <end position="426"/>
    </location>
</feature>
<dbReference type="Pfam" id="PF13440">
    <property type="entry name" value="Polysacc_synt_3"/>
    <property type="match status" value="1"/>
</dbReference>
<dbReference type="InterPro" id="IPR050833">
    <property type="entry name" value="Poly_Biosynth_Transport"/>
</dbReference>
<feature type="transmembrane region" description="Helical" evidence="7">
    <location>
        <begin position="493"/>
        <end position="513"/>
    </location>
</feature>
<evidence type="ECO:0000313" key="8">
    <source>
        <dbReference type="EMBL" id="RSK29828.1"/>
    </source>
</evidence>
<evidence type="ECO:0000256" key="1">
    <source>
        <dbReference type="ARBA" id="ARBA00004651"/>
    </source>
</evidence>
<reference evidence="8 9" key="1">
    <citation type="submission" date="2018-12" db="EMBL/GenBank/DDBJ databases">
        <authorList>
            <person name="Feng G."/>
            <person name="Zhu H."/>
        </authorList>
    </citation>
    <scope>NUCLEOTIDE SEQUENCE [LARGE SCALE GENOMIC DNA]</scope>
    <source>
        <strain evidence="8 9">9PBR-2</strain>
    </source>
</reference>
<gene>
    <name evidence="8" type="ORF">EI290_15950</name>
</gene>
<evidence type="ECO:0000256" key="3">
    <source>
        <dbReference type="ARBA" id="ARBA00022475"/>
    </source>
</evidence>
<accession>A0A3R9NDY9</accession>
<protein>
    <submittedName>
        <fullName evidence="8">Lipopolysaccharide biosynthesis protein</fullName>
    </submittedName>
</protein>
<evidence type="ECO:0000256" key="6">
    <source>
        <dbReference type="ARBA" id="ARBA00023136"/>
    </source>
</evidence>
<keyword evidence="9" id="KW-1185">Reference proteome</keyword>
<feature type="transmembrane region" description="Helical" evidence="7">
    <location>
        <begin position="117"/>
        <end position="140"/>
    </location>
</feature>
<evidence type="ECO:0000256" key="7">
    <source>
        <dbReference type="SAM" id="Phobius"/>
    </source>
</evidence>
<dbReference type="PANTHER" id="PTHR30250:SF10">
    <property type="entry name" value="LIPOPOLYSACCHARIDE BIOSYNTHESIS PROTEIN WZXC"/>
    <property type="match status" value="1"/>
</dbReference>
<feature type="transmembrane region" description="Helical" evidence="7">
    <location>
        <begin position="525"/>
        <end position="547"/>
    </location>
</feature>
<evidence type="ECO:0000313" key="9">
    <source>
        <dbReference type="Proteomes" id="UP000280066"/>
    </source>
</evidence>
<sequence>MRDGLPELVRNSLQNSLCYPLRIPPRTSARKLVALAAGPSPAQHNRPSSFILHPTTYYPKIPRSTSSAFAPFYPDGFMASSAPNLTTAAVHGVKWTTAATLITAVLQMGYTATMARLLSPAAFGLVALAGVILRFGSYFAQMGMEQAIIQKPELTRADIRAAFTSSVALGVLFAGLLVLAAPLAAGIVRQPEVVPVVRVLAVGLCLTGLNATALSLLRRHMRFRTLAIIELVSYILSYGGLGIVLAFQGWGVWSLVAATIGQGLLTTLLSYLAERHAVQPLFHWETYRPLVAYGSRMSAISFLEFVTGSLDTLLIGRLLGAAALGIYSRGWMLIGLPVYLLTTSVSKVVFPSFSQVQADRPRLRAVYLSSITLIAALVIPICAGAAVAAPEIVRVMLGPDWGAAVPILRVVCAAFGMSMVTMFAGVVCDATATLTPKLWLNLFYAVLLTGLFYGLSRYGLLGVAAAVVAGEVIRTVLYLLLMRRVLAVATAEVMGAYVPGLLAGALVAAGIAGTRLLLPPGTVPAAALLVTEMLAGGLLLAGFTVVAPPTRLRQVLLRLLGRLHEGNAAAGPLATLLTAFSARLAYLNRDAAPAFPAPAIRRSHPALLPDPETELV</sequence>
<dbReference type="CDD" id="cd13127">
    <property type="entry name" value="MATE_tuaB_like"/>
    <property type="match status" value="1"/>
</dbReference>
<feature type="transmembrane region" description="Helical" evidence="7">
    <location>
        <begin position="253"/>
        <end position="273"/>
    </location>
</feature>
<evidence type="ECO:0000256" key="5">
    <source>
        <dbReference type="ARBA" id="ARBA00022989"/>
    </source>
</evidence>
<comment type="caution">
    <text evidence="8">The sequence shown here is derived from an EMBL/GenBank/DDBJ whole genome shotgun (WGS) entry which is preliminary data.</text>
</comment>
<dbReference type="GO" id="GO:0005886">
    <property type="term" value="C:plasma membrane"/>
    <property type="evidence" value="ECO:0007669"/>
    <property type="project" value="UniProtKB-SubCell"/>
</dbReference>
<keyword evidence="5 7" id="KW-1133">Transmembrane helix</keyword>
<comment type="similarity">
    <text evidence="2">Belongs to the polysaccharide synthase family.</text>
</comment>
<feature type="transmembrane region" description="Helical" evidence="7">
    <location>
        <begin position="161"/>
        <end position="184"/>
    </location>
</feature>